<dbReference type="AlphaFoldDB" id="A0A7U2R260"/>
<keyword evidence="2" id="KW-1185">Reference proteome</keyword>
<gene>
    <name evidence="1" type="ORF">F9C07_12882</name>
</gene>
<reference evidence="2" key="1">
    <citation type="journal article" date="2021" name="G3 (Bethesda)">
        <title>Chromosome assembled and annotated genome sequence of Aspergillus flavus NRRL 3357.</title>
        <authorList>
            <person name="Skerker J.M."/>
            <person name="Pianalto K.M."/>
            <person name="Mondo S.J."/>
            <person name="Yang K."/>
            <person name="Arkin A.P."/>
            <person name="Keller N.P."/>
            <person name="Grigoriev I.V."/>
            <person name="Louise Glass N.L."/>
        </authorList>
    </citation>
    <scope>NUCLEOTIDE SEQUENCE [LARGE SCALE GENOMIC DNA]</scope>
    <source>
        <strain evidence="2">ATCC 200026 / FGSC A1120 / IAM 13836 / NRRL 3357 / JCM 12722 / SRRC 167</strain>
    </source>
</reference>
<sequence>MKTHSVAWDLHQNNCSAGVGLDFIKVPSPTLALPLSAWASLLATWNITTHSHTDYTGYPTSLTGEMQSFANRCSYSIHFSIRNECFKDFVRRTPQSPTKIQQDWSVLWGNILPCGQKQASFDRAEAQPRWNCLGSLSSLSSHQLPSAPISSPQLPS</sequence>
<proteinExistence type="predicted"/>
<dbReference type="VEuPathDB" id="FungiDB:F9C07_12882"/>
<dbReference type="EMBL" id="CP044616">
    <property type="protein sequence ID" value="QRD93343.1"/>
    <property type="molecule type" value="Genomic_DNA"/>
</dbReference>
<dbReference type="OMA" id="GNILPCG"/>
<evidence type="ECO:0000313" key="2">
    <source>
        <dbReference type="Proteomes" id="UP000596276"/>
    </source>
</evidence>
<protein>
    <submittedName>
        <fullName evidence="1">Uncharacterized protein</fullName>
    </submittedName>
</protein>
<evidence type="ECO:0000313" key="1">
    <source>
        <dbReference type="EMBL" id="QRD93343.1"/>
    </source>
</evidence>
<organism evidence="1 2">
    <name type="scientific">Aspergillus flavus (strain ATCC 200026 / FGSC A1120 / IAM 13836 / NRRL 3357 / JCM 12722 / SRRC 167)</name>
    <dbReference type="NCBI Taxonomy" id="332952"/>
    <lineage>
        <taxon>Eukaryota</taxon>
        <taxon>Fungi</taxon>
        <taxon>Dikarya</taxon>
        <taxon>Ascomycota</taxon>
        <taxon>Pezizomycotina</taxon>
        <taxon>Eurotiomycetes</taxon>
        <taxon>Eurotiomycetidae</taxon>
        <taxon>Eurotiales</taxon>
        <taxon>Aspergillaceae</taxon>
        <taxon>Aspergillus</taxon>
        <taxon>Aspergillus subgen. Circumdati</taxon>
    </lineage>
</organism>
<accession>A0A7U2R260</accession>
<dbReference type="Proteomes" id="UP000596276">
    <property type="component" value="Chromosome 8"/>
</dbReference>
<name>A0A7U2R260_ASPFN</name>